<evidence type="ECO:0000313" key="3">
    <source>
        <dbReference type="EMBL" id="KAL3499372.1"/>
    </source>
</evidence>
<keyword evidence="4" id="KW-1185">Reference proteome</keyword>
<comment type="caution">
    <text evidence="3">The sequence shown here is derived from an EMBL/GenBank/DDBJ whole genome shotgun (WGS) entry which is preliminary data.</text>
</comment>
<dbReference type="InterPro" id="IPR044662">
    <property type="entry name" value="HS1/DABB1-like"/>
</dbReference>
<reference evidence="3 4" key="1">
    <citation type="submission" date="2024-11" db="EMBL/GenBank/DDBJ databases">
        <title>A near-complete genome assembly of Cinchona calisaya.</title>
        <authorList>
            <person name="Lian D.C."/>
            <person name="Zhao X.W."/>
            <person name="Wei L."/>
        </authorList>
    </citation>
    <scope>NUCLEOTIDE SEQUENCE [LARGE SCALE GENOMIC DNA]</scope>
    <source>
        <tissue evidence="3">Nenye</tissue>
    </source>
</reference>
<comment type="subunit">
    <text evidence="1">Homodimer.</text>
</comment>
<dbReference type="InterPro" id="IPR011008">
    <property type="entry name" value="Dimeric_a/b-barrel"/>
</dbReference>
<dbReference type="SMART" id="SM00886">
    <property type="entry name" value="Dabb"/>
    <property type="match status" value="1"/>
</dbReference>
<evidence type="ECO:0000256" key="1">
    <source>
        <dbReference type="ARBA" id="ARBA00011738"/>
    </source>
</evidence>
<dbReference type="PANTHER" id="PTHR33178:SF5">
    <property type="entry name" value="EXPRESSED PROTEIN"/>
    <property type="match status" value="1"/>
</dbReference>
<sequence length="134" mass="15820">MMVSWKMRNQTVVFSAAEMGNGNADIVKKRKVVEHVCLLKAKEDMSDEVEKDMLDYLYTTQYQMRGIVSISLGRVSDKDLEKYTHAIYMRFQKKEDLSKFYENPFYIGVLRDRVFPYCHVRPNMKLSMSIMNPK</sequence>
<accession>A0ABD2XYN4</accession>
<evidence type="ECO:0000313" key="4">
    <source>
        <dbReference type="Proteomes" id="UP001630127"/>
    </source>
</evidence>
<name>A0ABD2XYN4_9GENT</name>
<dbReference type="InterPro" id="IPR013097">
    <property type="entry name" value="Dabb"/>
</dbReference>
<organism evidence="3 4">
    <name type="scientific">Cinchona calisaya</name>
    <dbReference type="NCBI Taxonomy" id="153742"/>
    <lineage>
        <taxon>Eukaryota</taxon>
        <taxon>Viridiplantae</taxon>
        <taxon>Streptophyta</taxon>
        <taxon>Embryophyta</taxon>
        <taxon>Tracheophyta</taxon>
        <taxon>Spermatophyta</taxon>
        <taxon>Magnoliopsida</taxon>
        <taxon>eudicotyledons</taxon>
        <taxon>Gunneridae</taxon>
        <taxon>Pentapetalae</taxon>
        <taxon>asterids</taxon>
        <taxon>lamiids</taxon>
        <taxon>Gentianales</taxon>
        <taxon>Rubiaceae</taxon>
        <taxon>Cinchonoideae</taxon>
        <taxon>Cinchoneae</taxon>
        <taxon>Cinchona</taxon>
    </lineage>
</organism>
<dbReference type="Proteomes" id="UP001630127">
    <property type="component" value="Unassembled WGS sequence"/>
</dbReference>
<dbReference type="Gene3D" id="3.30.70.100">
    <property type="match status" value="1"/>
</dbReference>
<dbReference type="PROSITE" id="PS51502">
    <property type="entry name" value="S_R_A_B_BARREL"/>
    <property type="match status" value="1"/>
</dbReference>
<dbReference type="PANTHER" id="PTHR33178">
    <property type="match status" value="1"/>
</dbReference>
<evidence type="ECO:0000259" key="2">
    <source>
        <dbReference type="PROSITE" id="PS51502"/>
    </source>
</evidence>
<dbReference type="Pfam" id="PF07876">
    <property type="entry name" value="Dabb"/>
    <property type="match status" value="1"/>
</dbReference>
<proteinExistence type="predicted"/>
<dbReference type="SUPFAM" id="SSF54909">
    <property type="entry name" value="Dimeric alpha+beta barrel"/>
    <property type="match status" value="1"/>
</dbReference>
<dbReference type="EMBL" id="JBJUIK010000016">
    <property type="protein sequence ID" value="KAL3499372.1"/>
    <property type="molecule type" value="Genomic_DNA"/>
</dbReference>
<feature type="domain" description="Stress-response A/B barrel" evidence="2">
    <location>
        <begin position="33"/>
        <end position="134"/>
    </location>
</feature>
<dbReference type="AlphaFoldDB" id="A0ABD2XYN4"/>
<gene>
    <name evidence="3" type="ORF">ACH5RR_038465</name>
</gene>
<protein>
    <recommendedName>
        <fullName evidence="2">Stress-response A/B barrel domain-containing protein</fullName>
    </recommendedName>
</protein>